<dbReference type="InterPro" id="IPR011990">
    <property type="entry name" value="TPR-like_helical_dom_sf"/>
</dbReference>
<dbReference type="AlphaFoldDB" id="A0A2M7FZ38"/>
<name>A0A2M7FZ38_9BACT</name>
<accession>A0A2M7FZ38</accession>
<dbReference type="Gene3D" id="1.10.260.40">
    <property type="entry name" value="lambda repressor-like DNA-binding domains"/>
    <property type="match status" value="1"/>
</dbReference>
<dbReference type="Proteomes" id="UP000231019">
    <property type="component" value="Unassembled WGS sequence"/>
</dbReference>
<dbReference type="CDD" id="cd00093">
    <property type="entry name" value="HTH_XRE"/>
    <property type="match status" value="1"/>
</dbReference>
<organism evidence="2 3">
    <name type="scientific">bacterium (Candidatus Blackallbacteria) CG17_big_fil_post_rev_8_21_14_2_50_48_46</name>
    <dbReference type="NCBI Taxonomy" id="2014261"/>
    <lineage>
        <taxon>Bacteria</taxon>
        <taxon>Candidatus Blackallbacteria</taxon>
    </lineage>
</organism>
<dbReference type="EMBL" id="PFFQ01000059">
    <property type="protein sequence ID" value="PIW14640.1"/>
    <property type="molecule type" value="Genomic_DNA"/>
</dbReference>
<dbReference type="InterPro" id="IPR010982">
    <property type="entry name" value="Lambda_DNA-bd_dom_sf"/>
</dbReference>
<sequence>MRSPSDSHSAFGEKLQFLRKERGMTQIDLSQLSQLSKSYVSFLETGVRHPSREVVLRVAEVLDPEALLGLKDELLILAGFTPEDPAELRQKPLKSTPGRKDFHSFLQYSLQLIRQGAYDLARQTIEQGFQRFHKPAQMQTLLAHLELAQSRFEQAILLQQTALQHAQLAPQEQEPGLSEIDLILNLGVMFFLWGDQALFAAEPQLDLASQRYLKALHEFEKGLRKAPAHLYLLDEAGRVHFNLADLSAAESAQEHWRSAIACFRAVLAHPDKQQLSLEILRESAAFLALAFCKVESFVAAGLLLDSLSLVPEPDWLLRYVQACYHSLYHRQDPEGGHLQRALACLRQAIALNPAARAQARQDQHKDLAVLAEVCSQEFEEVAQCE</sequence>
<evidence type="ECO:0000259" key="1">
    <source>
        <dbReference type="PROSITE" id="PS50943"/>
    </source>
</evidence>
<dbReference type="PROSITE" id="PS50943">
    <property type="entry name" value="HTH_CROC1"/>
    <property type="match status" value="1"/>
</dbReference>
<gene>
    <name evidence="2" type="ORF">COW36_21625</name>
</gene>
<dbReference type="SUPFAM" id="SSF47413">
    <property type="entry name" value="lambda repressor-like DNA-binding domains"/>
    <property type="match status" value="1"/>
</dbReference>
<protein>
    <recommendedName>
        <fullName evidence="1">HTH cro/C1-type domain-containing protein</fullName>
    </recommendedName>
</protein>
<evidence type="ECO:0000313" key="3">
    <source>
        <dbReference type="Proteomes" id="UP000231019"/>
    </source>
</evidence>
<dbReference type="Gene3D" id="1.25.40.10">
    <property type="entry name" value="Tetratricopeptide repeat domain"/>
    <property type="match status" value="1"/>
</dbReference>
<feature type="domain" description="HTH cro/C1-type" evidence="1">
    <location>
        <begin position="15"/>
        <end position="67"/>
    </location>
</feature>
<dbReference type="SUPFAM" id="SSF48452">
    <property type="entry name" value="TPR-like"/>
    <property type="match status" value="1"/>
</dbReference>
<proteinExistence type="predicted"/>
<evidence type="ECO:0000313" key="2">
    <source>
        <dbReference type="EMBL" id="PIW14640.1"/>
    </source>
</evidence>
<comment type="caution">
    <text evidence="2">The sequence shown here is derived from an EMBL/GenBank/DDBJ whole genome shotgun (WGS) entry which is preliminary data.</text>
</comment>
<reference evidence="2 3" key="1">
    <citation type="submission" date="2017-09" db="EMBL/GenBank/DDBJ databases">
        <title>Depth-based differentiation of microbial function through sediment-hosted aquifers and enrichment of novel symbionts in the deep terrestrial subsurface.</title>
        <authorList>
            <person name="Probst A.J."/>
            <person name="Ladd B."/>
            <person name="Jarett J.K."/>
            <person name="Geller-Mcgrath D.E."/>
            <person name="Sieber C.M."/>
            <person name="Emerson J.B."/>
            <person name="Anantharaman K."/>
            <person name="Thomas B.C."/>
            <person name="Malmstrom R."/>
            <person name="Stieglmeier M."/>
            <person name="Klingl A."/>
            <person name="Woyke T."/>
            <person name="Ryan C.M."/>
            <person name="Banfield J.F."/>
        </authorList>
    </citation>
    <scope>NUCLEOTIDE SEQUENCE [LARGE SCALE GENOMIC DNA]</scope>
    <source>
        <strain evidence="2">CG17_big_fil_post_rev_8_21_14_2_50_48_46</strain>
    </source>
</reference>
<dbReference type="GO" id="GO:0003677">
    <property type="term" value="F:DNA binding"/>
    <property type="evidence" value="ECO:0007669"/>
    <property type="project" value="InterPro"/>
</dbReference>
<dbReference type="InterPro" id="IPR001387">
    <property type="entry name" value="Cro/C1-type_HTH"/>
</dbReference>
<dbReference type="SMART" id="SM00530">
    <property type="entry name" value="HTH_XRE"/>
    <property type="match status" value="1"/>
</dbReference>
<dbReference type="Pfam" id="PF01381">
    <property type="entry name" value="HTH_3"/>
    <property type="match status" value="1"/>
</dbReference>